<dbReference type="OrthoDB" id="10253736at2759"/>
<keyword evidence="16" id="KW-1185">Reference proteome</keyword>
<keyword evidence="5" id="KW-1133">Transmembrane helix</keyword>
<evidence type="ECO:0000256" key="7">
    <source>
        <dbReference type="ARBA" id="ARBA00023098"/>
    </source>
</evidence>
<evidence type="ECO:0000256" key="12">
    <source>
        <dbReference type="RuleBase" id="RU000363"/>
    </source>
</evidence>
<dbReference type="PANTHER" id="PTHR24322">
    <property type="entry name" value="PKSB"/>
    <property type="match status" value="1"/>
</dbReference>
<keyword evidence="4" id="KW-0521">NADP</keyword>
<dbReference type="InterPro" id="IPR002347">
    <property type="entry name" value="SDR_fam"/>
</dbReference>
<dbReference type="Gene3D" id="3.40.50.720">
    <property type="entry name" value="NAD(P)-binding Rossmann-like Domain"/>
    <property type="match status" value="1"/>
</dbReference>
<dbReference type="Pfam" id="PF00106">
    <property type="entry name" value="adh_short"/>
    <property type="match status" value="1"/>
</dbReference>
<dbReference type="PRINTS" id="PR00081">
    <property type="entry name" value="GDHRDH"/>
</dbReference>
<organism evidence="15">
    <name type="scientific">Rosellinia necatrix</name>
    <name type="common">White root-rot fungus</name>
    <dbReference type="NCBI Taxonomy" id="77044"/>
    <lineage>
        <taxon>Eukaryota</taxon>
        <taxon>Fungi</taxon>
        <taxon>Dikarya</taxon>
        <taxon>Ascomycota</taxon>
        <taxon>Pezizomycotina</taxon>
        <taxon>Sordariomycetes</taxon>
        <taxon>Xylariomycetidae</taxon>
        <taxon>Xylariales</taxon>
        <taxon>Xylariaceae</taxon>
        <taxon>Rosellinia</taxon>
    </lineage>
</organism>
<dbReference type="InterPro" id="IPR020904">
    <property type="entry name" value="Sc_DH/Rdtase_CS"/>
</dbReference>
<dbReference type="PRINTS" id="PR00080">
    <property type="entry name" value="SDRFAMILY"/>
</dbReference>
<evidence type="ECO:0000256" key="4">
    <source>
        <dbReference type="ARBA" id="ARBA00022857"/>
    </source>
</evidence>
<comment type="function">
    <text evidence="9">Catalyzes the reduction of all-trans-retinal to all-trans-retinol in the presence of NADPH.</text>
</comment>
<dbReference type="PROSITE" id="PS00061">
    <property type="entry name" value="ADH_SHORT"/>
    <property type="match status" value="1"/>
</dbReference>
<sequence>MPIHNGLLPREGFTADPVLNLIGRTALNPMLLLPVYLLAKFTKKGEDLSILHRKAFNRFKVLFYLALARYLSKKMSEGVTNNWTDDRYVWRREIAVVTGGAGGIGGHIVRLLAERDMHVVVLDIQPMTYNAGPKVHYFKCDITSPADLAEVAKEIRAQIGDPTILVNNAGVARGKTILETTERDLRFTFDVNALAHYHTARAFLPAMVARNHGMVVTVASYAAWMAVPNMVDYAASKAAAQAFHEGLAAELRTRYAAPRVRTVLVNQGYTRTPLFRGYREDASPFWLPALEPESVADAVCRQIFTGRSGHVVAPAAGRTLQLLRALPHWLAYSTRARGQDLMAAWKGRQVVQDLDAHYTEKEAKEKKEAEREGEREADPGESTVLVPGN</sequence>
<dbReference type="STRING" id="77044.A0A1S7UJB8"/>
<proteinExistence type="inferred from homology"/>
<keyword evidence="7" id="KW-0443">Lipid metabolism</keyword>
<evidence type="ECO:0000256" key="13">
    <source>
        <dbReference type="SAM" id="MobiDB-lite"/>
    </source>
</evidence>
<gene>
    <name evidence="15" type="ORF">SAMD00023353_0203190</name>
</gene>
<evidence type="ECO:0000256" key="3">
    <source>
        <dbReference type="ARBA" id="ARBA00022692"/>
    </source>
</evidence>
<comment type="subcellular location">
    <subcellularLocation>
        <location evidence="1">Membrane</location>
        <topology evidence="1">Multi-pass membrane protein</topology>
    </subcellularLocation>
</comment>
<keyword evidence="8" id="KW-0472">Membrane</keyword>
<feature type="compositionally biased region" description="Basic and acidic residues" evidence="13">
    <location>
        <begin position="361"/>
        <end position="378"/>
    </location>
</feature>
<dbReference type="OMA" id="HYWLAQE"/>
<dbReference type="AlphaFoldDB" id="A0A1S7UJB8"/>
<evidence type="ECO:0000256" key="6">
    <source>
        <dbReference type="ARBA" id="ARBA00023002"/>
    </source>
</evidence>
<reference evidence="15" key="1">
    <citation type="submission" date="2016-03" db="EMBL/GenBank/DDBJ databases">
        <title>Draft genome sequence of Rosellinia necatrix.</title>
        <authorList>
            <person name="Kanematsu S."/>
        </authorList>
    </citation>
    <scope>NUCLEOTIDE SEQUENCE [LARGE SCALE GENOMIC DNA]</scope>
    <source>
        <strain evidence="15">W97</strain>
    </source>
</reference>
<evidence type="ECO:0000259" key="14">
    <source>
        <dbReference type="SMART" id="SM00822"/>
    </source>
</evidence>
<dbReference type="FunFam" id="3.40.50.720:FF:000131">
    <property type="entry name" value="Short-chain dehydrogenase/reductase 3"/>
    <property type="match status" value="1"/>
</dbReference>
<dbReference type="GO" id="GO:0052650">
    <property type="term" value="F:all-trans-retinol dehydrogenase (NADP+) activity"/>
    <property type="evidence" value="ECO:0007669"/>
    <property type="project" value="UniProtKB-ARBA"/>
</dbReference>
<evidence type="ECO:0000313" key="15">
    <source>
        <dbReference type="EMBL" id="GAP83331.1"/>
    </source>
</evidence>
<evidence type="ECO:0000256" key="2">
    <source>
        <dbReference type="ARBA" id="ARBA00006484"/>
    </source>
</evidence>
<evidence type="ECO:0000256" key="1">
    <source>
        <dbReference type="ARBA" id="ARBA00004141"/>
    </source>
</evidence>
<accession>A0A1S7UJB8</accession>
<evidence type="ECO:0000256" key="5">
    <source>
        <dbReference type="ARBA" id="ARBA00022989"/>
    </source>
</evidence>
<keyword evidence="3" id="KW-0812">Transmembrane</keyword>
<evidence type="ECO:0000256" key="8">
    <source>
        <dbReference type="ARBA" id="ARBA00023136"/>
    </source>
</evidence>
<evidence type="ECO:0000256" key="10">
    <source>
        <dbReference type="ARBA" id="ARBA00068717"/>
    </source>
</evidence>
<dbReference type="InterPro" id="IPR036291">
    <property type="entry name" value="NAD(P)-bd_dom_sf"/>
</dbReference>
<dbReference type="SMART" id="SM00822">
    <property type="entry name" value="PKS_KR"/>
    <property type="match status" value="1"/>
</dbReference>
<comment type="similarity">
    <text evidence="2 12">Belongs to the short-chain dehydrogenases/reductases (SDR) family.</text>
</comment>
<protein>
    <recommendedName>
        <fullName evidence="10">Short-chain dehydrogenase/reductase 3</fullName>
    </recommendedName>
    <alternativeName>
        <fullName evidence="11">Retinal short-chain dehydrogenase/reductase 1</fullName>
    </alternativeName>
</protein>
<dbReference type="SUPFAM" id="SSF51735">
    <property type="entry name" value="NAD(P)-binding Rossmann-fold domains"/>
    <property type="match status" value="1"/>
</dbReference>
<dbReference type="EMBL" id="DF977447">
    <property type="protein sequence ID" value="GAP83331.1"/>
    <property type="molecule type" value="Genomic_DNA"/>
</dbReference>
<dbReference type="InterPro" id="IPR057326">
    <property type="entry name" value="KR_dom"/>
</dbReference>
<feature type="region of interest" description="Disordered" evidence="13">
    <location>
        <begin position="361"/>
        <end position="389"/>
    </location>
</feature>
<feature type="domain" description="Ketoreductase" evidence="14">
    <location>
        <begin position="93"/>
        <end position="227"/>
    </location>
</feature>
<evidence type="ECO:0000256" key="9">
    <source>
        <dbReference type="ARBA" id="ARBA00059620"/>
    </source>
</evidence>
<evidence type="ECO:0000256" key="11">
    <source>
        <dbReference type="ARBA" id="ARBA00082544"/>
    </source>
</evidence>
<dbReference type="PANTHER" id="PTHR24322:SF736">
    <property type="entry name" value="RETINOL DEHYDROGENASE 10"/>
    <property type="match status" value="1"/>
</dbReference>
<name>A0A1S7UJB8_ROSNE</name>
<dbReference type="GO" id="GO:0016020">
    <property type="term" value="C:membrane"/>
    <property type="evidence" value="ECO:0007669"/>
    <property type="project" value="UniProtKB-SubCell"/>
</dbReference>
<dbReference type="Proteomes" id="UP000054516">
    <property type="component" value="Unassembled WGS sequence"/>
</dbReference>
<evidence type="ECO:0000313" key="16">
    <source>
        <dbReference type="Proteomes" id="UP000054516"/>
    </source>
</evidence>
<keyword evidence="6" id="KW-0560">Oxidoreductase</keyword>